<dbReference type="Gene3D" id="3.20.20.140">
    <property type="entry name" value="Metal-dependent hydrolases"/>
    <property type="match status" value="1"/>
</dbReference>
<comment type="caution">
    <text evidence="2">The sequence shown here is derived from an EMBL/GenBank/DDBJ whole genome shotgun (WGS) entry which is preliminary data.</text>
</comment>
<dbReference type="InterPro" id="IPR032466">
    <property type="entry name" value="Metal_Hydrolase"/>
</dbReference>
<organism evidence="2 3">
    <name type="scientific">Leptonema illini</name>
    <dbReference type="NCBI Taxonomy" id="183"/>
    <lineage>
        <taxon>Bacteria</taxon>
        <taxon>Pseudomonadati</taxon>
        <taxon>Spirochaetota</taxon>
        <taxon>Spirochaetia</taxon>
        <taxon>Leptospirales</taxon>
        <taxon>Leptospiraceae</taxon>
        <taxon>Leptonema</taxon>
    </lineage>
</organism>
<dbReference type="GO" id="GO:0016788">
    <property type="term" value="F:hydrolase activity, acting on ester bonds"/>
    <property type="evidence" value="ECO:0007669"/>
    <property type="project" value="InterPro"/>
</dbReference>
<name>A0A833H3X5_9LEPT</name>
<dbReference type="EMBL" id="WBUI01000003">
    <property type="protein sequence ID" value="KAB2934407.1"/>
    <property type="molecule type" value="Genomic_DNA"/>
</dbReference>
<dbReference type="Proteomes" id="UP000460298">
    <property type="component" value="Unassembled WGS sequence"/>
</dbReference>
<feature type="binding site" evidence="1">
    <location>
        <position position="125"/>
    </location>
    <ligand>
        <name>a divalent metal cation</name>
        <dbReference type="ChEBI" id="CHEBI:60240"/>
        <label>2</label>
    </ligand>
</feature>
<dbReference type="InterPro" id="IPR001130">
    <property type="entry name" value="TatD-like"/>
</dbReference>
<gene>
    <name evidence="2" type="ORF">F9K24_05110</name>
</gene>
<keyword evidence="1" id="KW-0479">Metal-binding</keyword>
<reference evidence="2 3" key="1">
    <citation type="submission" date="2019-10" db="EMBL/GenBank/DDBJ databases">
        <title>Extracellular Electron Transfer in a Candidatus Methanoperedens spp. Enrichment Culture.</title>
        <authorList>
            <person name="Berger S."/>
            <person name="Rangel Shaw D."/>
            <person name="Berben T."/>
            <person name="In 'T Zandt M."/>
            <person name="Frank J."/>
            <person name="Reimann J."/>
            <person name="Jetten M.S.M."/>
            <person name="Welte C.U."/>
        </authorList>
    </citation>
    <scope>NUCLEOTIDE SEQUENCE [LARGE SCALE GENOMIC DNA]</scope>
    <source>
        <strain evidence="2">SB12</strain>
    </source>
</reference>
<dbReference type="GO" id="GO:0046872">
    <property type="term" value="F:metal ion binding"/>
    <property type="evidence" value="ECO:0007669"/>
    <property type="project" value="UniProtKB-KW"/>
</dbReference>
<proteinExistence type="predicted"/>
<feature type="binding site" evidence="1">
    <location>
        <position position="148"/>
    </location>
    <ligand>
        <name>a divalent metal cation</name>
        <dbReference type="ChEBI" id="CHEBI:60240"/>
        <label>2</label>
    </ligand>
</feature>
<feature type="binding site" evidence="1">
    <location>
        <position position="83"/>
    </location>
    <ligand>
        <name>a divalent metal cation</name>
        <dbReference type="ChEBI" id="CHEBI:60240"/>
        <label>1</label>
    </ligand>
</feature>
<dbReference type="GO" id="GO:0005829">
    <property type="term" value="C:cytosol"/>
    <property type="evidence" value="ECO:0007669"/>
    <property type="project" value="TreeGrafter"/>
</dbReference>
<dbReference type="PANTHER" id="PTHR46124:SF3">
    <property type="entry name" value="HYDROLASE"/>
    <property type="match status" value="1"/>
</dbReference>
<evidence type="ECO:0000256" key="1">
    <source>
        <dbReference type="PIRSR" id="PIRSR005902-1"/>
    </source>
</evidence>
<dbReference type="SUPFAM" id="SSF51556">
    <property type="entry name" value="Metallo-dependent hydrolases"/>
    <property type="match status" value="1"/>
</dbReference>
<evidence type="ECO:0000313" key="2">
    <source>
        <dbReference type="EMBL" id="KAB2934407.1"/>
    </source>
</evidence>
<dbReference type="Pfam" id="PF01026">
    <property type="entry name" value="TatD_DNase"/>
    <property type="match status" value="1"/>
</dbReference>
<dbReference type="AlphaFoldDB" id="A0A833H3X5"/>
<evidence type="ECO:0000313" key="3">
    <source>
        <dbReference type="Proteomes" id="UP000460298"/>
    </source>
</evidence>
<feature type="binding site" evidence="1">
    <location>
        <position position="198"/>
    </location>
    <ligand>
        <name>a divalent metal cation</name>
        <dbReference type="ChEBI" id="CHEBI:60240"/>
        <label>1</label>
    </ligand>
</feature>
<dbReference type="PIRSF" id="PIRSF005902">
    <property type="entry name" value="DNase_TatD"/>
    <property type="match status" value="1"/>
</dbReference>
<sequence length="236" mass="26345">MTVNLHVHRPLHDDETGLYSMSVADDAVLPSFKEPLQAQRSEPARSNARLSVGLHPWHVASADLDVALRRIEEAMPVADAVGECGLDLFVLKGLADREDRLEKQQAAFRAQLRIARAFSKPVILHVVRAADLVLAIREEFPEQTWIMHGFRGAADIASRFFEAGLYLSFGPALLGCKDPATEEAFRAAPADRIFLETDDCEIDIDDLYERAAALRHISKEAMKQITEANFHRIFVS</sequence>
<protein>
    <submittedName>
        <fullName evidence="2">Uncharacterized protein</fullName>
    </submittedName>
</protein>
<accession>A0A833H3X5</accession>
<dbReference type="PANTHER" id="PTHR46124">
    <property type="entry name" value="D-AMINOACYL-TRNA DEACYLASE"/>
    <property type="match status" value="1"/>
</dbReference>